<sequence length="144" mass="15677">METKGEIGIPGSPRAFLQRNLMMAIVTVLYNKGDAPKAREKASNSEQSQEIARVQFIDRLGILKLHAVEEDEMGCAVMALPCMLDETRFVPSCGAVLLLGMVSTVDSYRKAADPLVWQLILDSGAIGHMTEENKKEGAPTSVLD</sequence>
<evidence type="ECO:0000313" key="1">
    <source>
        <dbReference type="EMBL" id="KAJ8617763.1"/>
    </source>
</evidence>
<dbReference type="EMBL" id="CM056812">
    <property type="protein sequence ID" value="KAJ8617763.1"/>
    <property type="molecule type" value="Genomic_DNA"/>
</dbReference>
<evidence type="ECO:0000313" key="2">
    <source>
        <dbReference type="Proteomes" id="UP001234297"/>
    </source>
</evidence>
<comment type="caution">
    <text evidence="1">The sequence shown here is derived from an EMBL/GenBank/DDBJ whole genome shotgun (WGS) entry which is preliminary data.</text>
</comment>
<reference evidence="1 2" key="1">
    <citation type="journal article" date="2022" name="Hortic Res">
        <title>A haplotype resolved chromosomal level avocado genome allows analysis of novel avocado genes.</title>
        <authorList>
            <person name="Nath O."/>
            <person name="Fletcher S.J."/>
            <person name="Hayward A."/>
            <person name="Shaw L.M."/>
            <person name="Masouleh A.K."/>
            <person name="Furtado A."/>
            <person name="Henry R.J."/>
            <person name="Mitter N."/>
        </authorList>
    </citation>
    <scope>NUCLEOTIDE SEQUENCE [LARGE SCALE GENOMIC DNA]</scope>
    <source>
        <strain evidence="2">cv. Hass</strain>
    </source>
</reference>
<proteinExistence type="predicted"/>
<keyword evidence="2" id="KW-1185">Reference proteome</keyword>
<protein>
    <submittedName>
        <fullName evidence="1">Uncharacterized protein</fullName>
    </submittedName>
</protein>
<name>A0ACC2K9N3_PERAE</name>
<dbReference type="Proteomes" id="UP001234297">
    <property type="component" value="Chromosome 4"/>
</dbReference>
<gene>
    <name evidence="1" type="ORF">MRB53_013949</name>
</gene>
<accession>A0ACC2K9N3</accession>
<organism evidence="1 2">
    <name type="scientific">Persea americana</name>
    <name type="common">Avocado</name>
    <dbReference type="NCBI Taxonomy" id="3435"/>
    <lineage>
        <taxon>Eukaryota</taxon>
        <taxon>Viridiplantae</taxon>
        <taxon>Streptophyta</taxon>
        <taxon>Embryophyta</taxon>
        <taxon>Tracheophyta</taxon>
        <taxon>Spermatophyta</taxon>
        <taxon>Magnoliopsida</taxon>
        <taxon>Magnoliidae</taxon>
        <taxon>Laurales</taxon>
        <taxon>Lauraceae</taxon>
        <taxon>Persea</taxon>
    </lineage>
</organism>